<evidence type="ECO:0000313" key="12">
    <source>
        <dbReference type="Proteomes" id="UP001150062"/>
    </source>
</evidence>
<comment type="similarity">
    <text evidence="2">Belongs to the ADIPOR family.</text>
</comment>
<feature type="transmembrane region" description="Helical" evidence="8">
    <location>
        <begin position="91"/>
        <end position="112"/>
    </location>
</feature>
<evidence type="ECO:0000313" key="11">
    <source>
        <dbReference type="Proteomes" id="UP001146793"/>
    </source>
</evidence>
<keyword evidence="9" id="KW-0675">Receptor</keyword>
<evidence type="ECO:0000256" key="1">
    <source>
        <dbReference type="ARBA" id="ARBA00004141"/>
    </source>
</evidence>
<dbReference type="Proteomes" id="UP001150062">
    <property type="component" value="Unassembled WGS sequence"/>
</dbReference>
<comment type="caution">
    <text evidence="9">The sequence shown here is derived from an EMBL/GenBank/DDBJ whole genome shotgun (WGS) entry which is preliminary data.</text>
</comment>
<evidence type="ECO:0000256" key="7">
    <source>
        <dbReference type="SAM" id="MobiDB-lite"/>
    </source>
</evidence>
<feature type="transmembrane region" description="Helical" evidence="8">
    <location>
        <begin position="124"/>
        <end position="150"/>
    </location>
</feature>
<keyword evidence="6" id="KW-0862">Zinc</keyword>
<accession>A0AAV7ZLU2</accession>
<dbReference type="GO" id="GO:0038023">
    <property type="term" value="F:signaling receptor activity"/>
    <property type="evidence" value="ECO:0007669"/>
    <property type="project" value="TreeGrafter"/>
</dbReference>
<evidence type="ECO:0000256" key="3">
    <source>
        <dbReference type="ARBA" id="ARBA00022692"/>
    </source>
</evidence>
<dbReference type="Proteomes" id="UP001146793">
    <property type="component" value="Unassembled WGS sequence"/>
</dbReference>
<proteinExistence type="inferred from homology"/>
<feature type="binding site" evidence="6">
    <location>
        <position position="255"/>
    </location>
    <ligand>
        <name>Zn(2+)</name>
        <dbReference type="ChEBI" id="CHEBI:29105"/>
    </ligand>
</feature>
<evidence type="ECO:0000256" key="4">
    <source>
        <dbReference type="ARBA" id="ARBA00022989"/>
    </source>
</evidence>
<feature type="compositionally biased region" description="Polar residues" evidence="7">
    <location>
        <begin position="1"/>
        <end position="15"/>
    </location>
</feature>
<dbReference type="GO" id="GO:0046872">
    <property type="term" value="F:metal ion binding"/>
    <property type="evidence" value="ECO:0007669"/>
    <property type="project" value="UniProtKB-KW"/>
</dbReference>
<feature type="transmembrane region" description="Helical" evidence="8">
    <location>
        <begin position="257"/>
        <end position="281"/>
    </location>
</feature>
<feature type="binding site" evidence="6">
    <location>
        <position position="259"/>
    </location>
    <ligand>
        <name>Zn(2+)</name>
        <dbReference type="ChEBI" id="CHEBI:29105"/>
    </ligand>
</feature>
<evidence type="ECO:0000256" key="2">
    <source>
        <dbReference type="ARBA" id="ARBA00007018"/>
    </source>
</evidence>
<dbReference type="Pfam" id="PF03006">
    <property type="entry name" value="HlyIII"/>
    <property type="match status" value="1"/>
</dbReference>
<protein>
    <submittedName>
        <fullName evidence="9">Adiponectin receptor protein</fullName>
    </submittedName>
</protein>
<feature type="transmembrane region" description="Helical" evidence="8">
    <location>
        <begin position="187"/>
        <end position="208"/>
    </location>
</feature>
<keyword evidence="4 8" id="KW-1133">Transmembrane helix</keyword>
<reference evidence="10" key="1">
    <citation type="submission" date="2022-08" db="EMBL/GenBank/DDBJ databases">
        <title>Novel sulfate-reducing endosymbionts in the free-living metamonad Anaeramoeba.</title>
        <authorList>
            <person name="Jerlstrom-Hultqvist J."/>
            <person name="Cepicka I."/>
            <person name="Gallot-Lavallee L."/>
            <person name="Salas-Leiva D."/>
            <person name="Curtis B.A."/>
            <person name="Zahonova K."/>
            <person name="Pipaliya S."/>
            <person name="Dacks J."/>
            <person name="Roger A.J."/>
        </authorList>
    </citation>
    <scope>NUCLEOTIDE SEQUENCE</scope>
    <source>
        <strain evidence="10">Schooner1</strain>
    </source>
</reference>
<reference evidence="9" key="2">
    <citation type="submission" date="2022-08" db="EMBL/GenBank/DDBJ databases">
        <title>Novel sulphate-reducing endosymbionts in the free-living metamonad Anaeramoeba.</title>
        <authorList>
            <person name="Jerlstrom-Hultqvist J."/>
            <person name="Cepicka I."/>
            <person name="Gallot-Lavallee L."/>
            <person name="Salas-Leiva D."/>
            <person name="Curtis B.A."/>
            <person name="Zahonova K."/>
            <person name="Pipaliya S."/>
            <person name="Dacks J."/>
            <person name="Roger A.J."/>
        </authorList>
    </citation>
    <scope>NUCLEOTIDE SEQUENCE</scope>
    <source>
        <strain evidence="9">Busselton2</strain>
    </source>
</reference>
<dbReference type="EMBL" id="JAOAOG010000215">
    <property type="protein sequence ID" value="KAJ6239999.1"/>
    <property type="molecule type" value="Genomic_DNA"/>
</dbReference>
<dbReference type="EMBL" id="JANTQA010000029">
    <property type="protein sequence ID" value="KAJ3441407.1"/>
    <property type="molecule type" value="Genomic_DNA"/>
</dbReference>
<dbReference type="AlphaFoldDB" id="A0AAV7ZLU2"/>
<evidence type="ECO:0000313" key="10">
    <source>
        <dbReference type="EMBL" id="KAJ6239999.1"/>
    </source>
</evidence>
<dbReference type="PANTHER" id="PTHR20855">
    <property type="entry name" value="ADIPOR/PROGESTIN RECEPTOR-RELATED"/>
    <property type="match status" value="1"/>
</dbReference>
<dbReference type="InterPro" id="IPR004254">
    <property type="entry name" value="AdipoR/HlyIII-related"/>
</dbReference>
<feature type="transmembrane region" description="Helical" evidence="8">
    <location>
        <begin position="156"/>
        <end position="175"/>
    </location>
</feature>
<feature type="binding site" evidence="6">
    <location>
        <position position="110"/>
    </location>
    <ligand>
        <name>Zn(2+)</name>
        <dbReference type="ChEBI" id="CHEBI:29105"/>
    </ligand>
</feature>
<feature type="transmembrane region" description="Helical" evidence="8">
    <location>
        <begin position="57"/>
        <end position="76"/>
    </location>
</feature>
<dbReference type="PANTHER" id="PTHR20855:SF52">
    <property type="entry name" value="ADIPONECTIN RECEPTOR PROTEIN"/>
    <property type="match status" value="1"/>
</dbReference>
<gene>
    <name evidence="9" type="ORF">M0812_13418</name>
    <name evidence="10" type="ORF">M0813_24651</name>
</gene>
<organism evidence="9 11">
    <name type="scientific">Anaeramoeba flamelloides</name>
    <dbReference type="NCBI Taxonomy" id="1746091"/>
    <lineage>
        <taxon>Eukaryota</taxon>
        <taxon>Metamonada</taxon>
        <taxon>Anaeramoebidae</taxon>
        <taxon>Anaeramoeba</taxon>
    </lineage>
</organism>
<sequence>MKSFSLHSRLTPRSQLSKKEKNVQHTNPYLLYGYRNKYSKNESIVSIFQLHNETINIWSHFFCFVLTILFNLRVYFSNEYFQYLTFSEKMVYALFMLGCLCGYGNSTLLHVFDCISVTTSKFLLKVDLTGIVLMIVTGFHSFIYFIYFEFPTIRNIYMLMPVVLISILMFLTWVPQGFLVKFRWLRTVLITLLFGSGIIPSFHLLFLIPSPIRWSIFFSLALMFAVMTLGGLCYAFFLPERWIKIPIIYIFGHSHQWWHFLVAVATYLHYRSILLSIQYYVTNNPKIFYPN</sequence>
<keyword evidence="3 8" id="KW-0812">Transmembrane</keyword>
<evidence type="ECO:0000256" key="8">
    <source>
        <dbReference type="SAM" id="Phobius"/>
    </source>
</evidence>
<keyword evidence="5 8" id="KW-0472">Membrane</keyword>
<name>A0AAV7ZLU2_9EUKA</name>
<keyword evidence="6" id="KW-0479">Metal-binding</keyword>
<feature type="transmembrane region" description="Helical" evidence="8">
    <location>
        <begin position="214"/>
        <end position="237"/>
    </location>
</feature>
<keyword evidence="12" id="KW-1185">Reference proteome</keyword>
<feature type="region of interest" description="Disordered" evidence="7">
    <location>
        <begin position="1"/>
        <end position="21"/>
    </location>
</feature>
<comment type="subcellular location">
    <subcellularLocation>
        <location evidence="1">Membrane</location>
        <topology evidence="1">Multi-pass membrane protein</topology>
    </subcellularLocation>
</comment>
<evidence type="ECO:0000256" key="5">
    <source>
        <dbReference type="ARBA" id="ARBA00023136"/>
    </source>
</evidence>
<evidence type="ECO:0000313" key="9">
    <source>
        <dbReference type="EMBL" id="KAJ3441407.1"/>
    </source>
</evidence>
<dbReference type="GO" id="GO:0016020">
    <property type="term" value="C:membrane"/>
    <property type="evidence" value="ECO:0007669"/>
    <property type="project" value="UniProtKB-SubCell"/>
</dbReference>
<evidence type="ECO:0000256" key="6">
    <source>
        <dbReference type="PIRSR" id="PIRSR604254-1"/>
    </source>
</evidence>